<name>A0ABT8L9T5_9BACT</name>
<keyword evidence="2" id="KW-1185">Reference proteome</keyword>
<reference evidence="1" key="1">
    <citation type="submission" date="2023-06" db="EMBL/GenBank/DDBJ databases">
        <title>Genomic of Agaribacillus aureum.</title>
        <authorList>
            <person name="Wang G."/>
        </authorList>
    </citation>
    <scope>NUCLEOTIDE SEQUENCE</scope>
    <source>
        <strain evidence="1">BMA12</strain>
    </source>
</reference>
<dbReference type="EMBL" id="JAUJEB010000005">
    <property type="protein sequence ID" value="MDN5214512.1"/>
    <property type="molecule type" value="Genomic_DNA"/>
</dbReference>
<proteinExistence type="predicted"/>
<organism evidence="1 2">
    <name type="scientific">Agaribacillus aureus</name>
    <dbReference type="NCBI Taxonomy" id="3051825"/>
    <lineage>
        <taxon>Bacteria</taxon>
        <taxon>Pseudomonadati</taxon>
        <taxon>Bacteroidota</taxon>
        <taxon>Cytophagia</taxon>
        <taxon>Cytophagales</taxon>
        <taxon>Splendidivirgaceae</taxon>
        <taxon>Agaribacillus</taxon>
    </lineage>
</organism>
<accession>A0ABT8L9T5</accession>
<sequence>MRLVKLIFLFSIIGIAFFDCSYSPLQNNSSESKKIDSVMNIYFTILDKTLKGEEHEYYDDWIDVPEASKVLSLLSGIASKSDGTFLGTIDITRETYDEWFEWYRNNKNVLIWEEDKKRVNRRDKNVFWFEDEGD</sequence>
<gene>
    <name evidence="1" type="ORF">QQ020_20695</name>
</gene>
<evidence type="ECO:0008006" key="3">
    <source>
        <dbReference type="Google" id="ProtNLM"/>
    </source>
</evidence>
<dbReference type="Proteomes" id="UP001172083">
    <property type="component" value="Unassembled WGS sequence"/>
</dbReference>
<comment type="caution">
    <text evidence="1">The sequence shown here is derived from an EMBL/GenBank/DDBJ whole genome shotgun (WGS) entry which is preliminary data.</text>
</comment>
<dbReference type="RefSeq" id="WP_346759851.1">
    <property type="nucleotide sequence ID" value="NZ_JAUJEB010000005.1"/>
</dbReference>
<evidence type="ECO:0000313" key="2">
    <source>
        <dbReference type="Proteomes" id="UP001172083"/>
    </source>
</evidence>
<protein>
    <recommendedName>
        <fullName evidence="3">Lipoprotein</fullName>
    </recommendedName>
</protein>
<evidence type="ECO:0000313" key="1">
    <source>
        <dbReference type="EMBL" id="MDN5214512.1"/>
    </source>
</evidence>